<evidence type="ECO:0000313" key="2">
    <source>
        <dbReference type="EMBL" id="CAE0818848.1"/>
    </source>
</evidence>
<keyword evidence="1" id="KW-1133">Transmembrane helix</keyword>
<keyword evidence="1" id="KW-0812">Transmembrane</keyword>
<sequence>MPLGLNGPAQGTTTGARDPVILKHFARCLEGSVPLQWCTVAASGHARATYPGPGVLMHPPCPGFAILNGKENMGVEVYLRLLWGYFVSKFPVAMLVVGNVLLGSWGVLVGVSLH</sequence>
<name>A0A7S4FXZ7_9EUGL</name>
<dbReference type="AlphaFoldDB" id="A0A7S4FXZ7"/>
<feature type="transmembrane region" description="Helical" evidence="1">
    <location>
        <begin position="90"/>
        <end position="113"/>
    </location>
</feature>
<protein>
    <submittedName>
        <fullName evidence="2">Uncharacterized protein</fullName>
    </submittedName>
</protein>
<keyword evidence="1" id="KW-0472">Membrane</keyword>
<dbReference type="EMBL" id="HBJA01086155">
    <property type="protein sequence ID" value="CAE0818848.1"/>
    <property type="molecule type" value="Transcribed_RNA"/>
</dbReference>
<reference evidence="2" key="1">
    <citation type="submission" date="2021-01" db="EMBL/GenBank/DDBJ databases">
        <authorList>
            <person name="Corre E."/>
            <person name="Pelletier E."/>
            <person name="Niang G."/>
            <person name="Scheremetjew M."/>
            <person name="Finn R."/>
            <person name="Kale V."/>
            <person name="Holt S."/>
            <person name="Cochrane G."/>
            <person name="Meng A."/>
            <person name="Brown T."/>
            <person name="Cohen L."/>
        </authorList>
    </citation>
    <scope>NUCLEOTIDE SEQUENCE</scope>
    <source>
        <strain evidence="2">CCMP1594</strain>
    </source>
</reference>
<evidence type="ECO:0000256" key="1">
    <source>
        <dbReference type="SAM" id="Phobius"/>
    </source>
</evidence>
<proteinExistence type="predicted"/>
<accession>A0A7S4FXZ7</accession>
<organism evidence="2">
    <name type="scientific">Eutreptiella gymnastica</name>
    <dbReference type="NCBI Taxonomy" id="73025"/>
    <lineage>
        <taxon>Eukaryota</taxon>
        <taxon>Discoba</taxon>
        <taxon>Euglenozoa</taxon>
        <taxon>Euglenida</taxon>
        <taxon>Spirocuta</taxon>
        <taxon>Euglenophyceae</taxon>
        <taxon>Eutreptiales</taxon>
        <taxon>Eutreptiaceae</taxon>
        <taxon>Eutreptiella</taxon>
    </lineage>
</organism>
<gene>
    <name evidence="2" type="ORF">EGYM00163_LOCUS30016</name>
</gene>